<feature type="region of interest" description="Disordered" evidence="1">
    <location>
        <begin position="1"/>
        <end position="90"/>
    </location>
</feature>
<dbReference type="AlphaFoldDB" id="A0A9P3PIF9"/>
<feature type="compositionally biased region" description="Pro residues" evidence="1">
    <location>
        <begin position="17"/>
        <end position="26"/>
    </location>
</feature>
<dbReference type="OrthoDB" id="3066663at2759"/>
<reference evidence="2" key="1">
    <citation type="submission" date="2022-07" db="EMBL/GenBank/DDBJ databases">
        <title>The genome of Lyophyllum shimeji provides insight into the initial evolution of ectomycorrhizal fungal genome.</title>
        <authorList>
            <person name="Kobayashi Y."/>
            <person name="Shibata T."/>
            <person name="Hirakawa H."/>
            <person name="Shigenobu S."/>
            <person name="Nishiyama T."/>
            <person name="Yamada A."/>
            <person name="Hasebe M."/>
            <person name="Kawaguchi M."/>
        </authorList>
    </citation>
    <scope>NUCLEOTIDE SEQUENCE</scope>
    <source>
        <strain evidence="2">AT787</strain>
    </source>
</reference>
<organism evidence="2 3">
    <name type="scientific">Lyophyllum shimeji</name>
    <name type="common">Hon-shimeji</name>
    <name type="synonym">Tricholoma shimeji</name>
    <dbReference type="NCBI Taxonomy" id="47721"/>
    <lineage>
        <taxon>Eukaryota</taxon>
        <taxon>Fungi</taxon>
        <taxon>Dikarya</taxon>
        <taxon>Basidiomycota</taxon>
        <taxon>Agaricomycotina</taxon>
        <taxon>Agaricomycetes</taxon>
        <taxon>Agaricomycetidae</taxon>
        <taxon>Agaricales</taxon>
        <taxon>Tricholomatineae</taxon>
        <taxon>Lyophyllaceae</taxon>
        <taxon>Lyophyllum</taxon>
    </lineage>
</organism>
<name>A0A9P3PIF9_LYOSH</name>
<evidence type="ECO:0000256" key="1">
    <source>
        <dbReference type="SAM" id="MobiDB-lite"/>
    </source>
</evidence>
<keyword evidence="3" id="KW-1185">Reference proteome</keyword>
<feature type="region of interest" description="Disordered" evidence="1">
    <location>
        <begin position="116"/>
        <end position="150"/>
    </location>
</feature>
<evidence type="ECO:0000313" key="3">
    <source>
        <dbReference type="Proteomes" id="UP001063166"/>
    </source>
</evidence>
<dbReference type="Proteomes" id="UP001063166">
    <property type="component" value="Unassembled WGS sequence"/>
</dbReference>
<feature type="compositionally biased region" description="Basic and acidic residues" evidence="1">
    <location>
        <begin position="126"/>
        <end position="136"/>
    </location>
</feature>
<evidence type="ECO:0000313" key="2">
    <source>
        <dbReference type="EMBL" id="GLB36780.1"/>
    </source>
</evidence>
<gene>
    <name evidence="2" type="ORF">LshimejAT787_0310670</name>
</gene>
<sequence length="243" mass="26472">MSELSSSDAVTLTPQVSDPPPPPPIPSAISAAIAKFRPTPKEVIRGIAPHVFDERRRRRRRSHSPRPTGHYTTQHKRDGAGAGAKSSSSPLRFSAVMTVDSEGSLIFLDQTVTEHRHHHSQYQHQAEVKATRDLRPSQDCSAPARDPNPQPIIEISGKIDKSRPRGFRIVSIRIFKSIAGKLKPALSQVKPLCSPSALLASMLCLSSASGSCLQYVIIDWNIGTQAPSALSNAARHSRSNNRT</sequence>
<dbReference type="EMBL" id="BRPK01000003">
    <property type="protein sequence ID" value="GLB36780.1"/>
    <property type="molecule type" value="Genomic_DNA"/>
</dbReference>
<feature type="compositionally biased region" description="Polar residues" evidence="1">
    <location>
        <begin position="1"/>
        <end position="16"/>
    </location>
</feature>
<comment type="caution">
    <text evidence="2">The sequence shown here is derived from an EMBL/GenBank/DDBJ whole genome shotgun (WGS) entry which is preliminary data.</text>
</comment>
<proteinExistence type="predicted"/>
<accession>A0A9P3PIF9</accession>
<protein>
    <submittedName>
        <fullName evidence="2">Uncharacterized protein</fullName>
    </submittedName>
</protein>